<evidence type="ECO:0000259" key="14">
    <source>
        <dbReference type="Pfam" id="PF20260"/>
    </source>
</evidence>
<dbReference type="InterPro" id="IPR029028">
    <property type="entry name" value="Alpha/beta_knot_MTases"/>
</dbReference>
<evidence type="ECO:0000256" key="4">
    <source>
        <dbReference type="ARBA" id="ARBA00013673"/>
    </source>
</evidence>
<dbReference type="Pfam" id="PF20260">
    <property type="entry name" value="PUA_4"/>
    <property type="match status" value="1"/>
</dbReference>
<keyword evidence="8 12" id="KW-0808">Transferase</keyword>
<dbReference type="InterPro" id="IPR015947">
    <property type="entry name" value="PUA-like_sf"/>
</dbReference>
<comment type="function">
    <text evidence="10 12">Specifically methylates the N3 position of the uracil ring of uridine 1498 (m3U1498) in 16S rRNA. Acts on the fully assembled 30S ribosomal subunit.</text>
</comment>
<dbReference type="InterPro" id="IPR046887">
    <property type="entry name" value="RsmE_PUA-like"/>
</dbReference>
<comment type="subcellular location">
    <subcellularLocation>
        <location evidence="1 12">Cytoplasm</location>
    </subcellularLocation>
</comment>
<dbReference type="CDD" id="cd18084">
    <property type="entry name" value="RsmE-like"/>
    <property type="match status" value="1"/>
</dbReference>
<evidence type="ECO:0000256" key="11">
    <source>
        <dbReference type="ARBA" id="ARBA00047944"/>
    </source>
</evidence>
<sequence length="251" mass="27016">MSKALPAGGKVSVMATTRRFFVENIGQTAVLTGDEFSHAKNVLRLREGDEVVLLDGSGREYDAVINEAGKREMLCTVLSSRPCDKEPETRVKLLLGALKGDKTEFAVQKATELGVSEIGVFSSRYCSAYMNENKLERLAKVAREAAKQCLRASVPEVEYYSSLEGALASCAGYENKLFACEFAEKSETDLRGLKGSCALVVGSEGGFAPEEFERARAAGFAGISLGRRILRAETAAVAFTAVTMFLLGELG</sequence>
<keyword evidence="9 12" id="KW-0949">S-adenosyl-L-methionine</keyword>
<dbReference type="PANTHER" id="PTHR30027">
    <property type="entry name" value="RIBOSOMAL RNA SMALL SUBUNIT METHYLTRANSFERASE E"/>
    <property type="match status" value="1"/>
</dbReference>
<dbReference type="PIRSF" id="PIRSF015601">
    <property type="entry name" value="MTase_slr0722"/>
    <property type="match status" value="1"/>
</dbReference>
<organism evidence="15 16">
    <name type="scientific">Candidatus Borkfalkia avicola</name>
    <dbReference type="NCBI Taxonomy" id="2838503"/>
    <lineage>
        <taxon>Bacteria</taxon>
        <taxon>Bacillati</taxon>
        <taxon>Bacillota</taxon>
        <taxon>Clostridia</taxon>
        <taxon>Christensenellales</taxon>
        <taxon>Christensenellaceae</taxon>
        <taxon>Candidatus Borkfalkia</taxon>
    </lineage>
</organism>
<feature type="domain" description="Ribosomal RNA small subunit methyltransferase E PUA-like" evidence="14">
    <location>
        <begin position="31"/>
        <end position="77"/>
    </location>
</feature>
<gene>
    <name evidence="15" type="ORF">H9726_02125</name>
</gene>
<dbReference type="Gene3D" id="3.40.1280.10">
    <property type="match status" value="1"/>
</dbReference>
<proteinExistence type="inferred from homology"/>
<dbReference type="EMBL" id="DXCF01000011">
    <property type="protein sequence ID" value="HIZ09264.1"/>
    <property type="molecule type" value="Genomic_DNA"/>
</dbReference>
<comment type="caution">
    <text evidence="15">The sequence shown here is derived from an EMBL/GenBank/DDBJ whole genome shotgun (WGS) entry which is preliminary data.</text>
</comment>
<comment type="similarity">
    <text evidence="2 12">Belongs to the RNA methyltransferase RsmE family.</text>
</comment>
<feature type="domain" description="Ribosomal RNA small subunit methyltransferase E methyltransferase" evidence="13">
    <location>
        <begin position="87"/>
        <end position="243"/>
    </location>
</feature>
<evidence type="ECO:0000256" key="7">
    <source>
        <dbReference type="ARBA" id="ARBA00022603"/>
    </source>
</evidence>
<evidence type="ECO:0000256" key="1">
    <source>
        <dbReference type="ARBA" id="ARBA00004496"/>
    </source>
</evidence>
<dbReference type="NCBIfam" id="TIGR00046">
    <property type="entry name" value="RsmE family RNA methyltransferase"/>
    <property type="match status" value="1"/>
</dbReference>
<accession>A0A9D2IHB0</accession>
<evidence type="ECO:0000313" key="15">
    <source>
        <dbReference type="EMBL" id="HIZ09264.1"/>
    </source>
</evidence>
<evidence type="ECO:0000256" key="3">
    <source>
        <dbReference type="ARBA" id="ARBA00012328"/>
    </source>
</evidence>
<dbReference type="SUPFAM" id="SSF88697">
    <property type="entry name" value="PUA domain-like"/>
    <property type="match status" value="1"/>
</dbReference>
<dbReference type="InterPro" id="IPR046886">
    <property type="entry name" value="RsmE_MTase_dom"/>
</dbReference>
<keyword evidence="6 12" id="KW-0698">rRNA processing</keyword>
<evidence type="ECO:0000256" key="12">
    <source>
        <dbReference type="PIRNR" id="PIRNR015601"/>
    </source>
</evidence>
<evidence type="ECO:0000259" key="13">
    <source>
        <dbReference type="Pfam" id="PF04452"/>
    </source>
</evidence>
<name>A0A9D2IHB0_9FIRM</name>
<keyword evidence="5 12" id="KW-0963">Cytoplasm</keyword>
<protein>
    <recommendedName>
        <fullName evidence="4 12">Ribosomal RNA small subunit methyltransferase E</fullName>
        <ecNumber evidence="3 12">2.1.1.193</ecNumber>
    </recommendedName>
</protein>
<dbReference type="GO" id="GO:0070475">
    <property type="term" value="P:rRNA base methylation"/>
    <property type="evidence" value="ECO:0007669"/>
    <property type="project" value="TreeGrafter"/>
</dbReference>
<comment type="catalytic activity">
    <reaction evidence="11 12">
        <text>uridine(1498) in 16S rRNA + S-adenosyl-L-methionine = N(3)-methyluridine(1498) in 16S rRNA + S-adenosyl-L-homocysteine + H(+)</text>
        <dbReference type="Rhea" id="RHEA:42920"/>
        <dbReference type="Rhea" id="RHEA-COMP:10283"/>
        <dbReference type="Rhea" id="RHEA-COMP:10284"/>
        <dbReference type="ChEBI" id="CHEBI:15378"/>
        <dbReference type="ChEBI" id="CHEBI:57856"/>
        <dbReference type="ChEBI" id="CHEBI:59789"/>
        <dbReference type="ChEBI" id="CHEBI:65315"/>
        <dbReference type="ChEBI" id="CHEBI:74502"/>
        <dbReference type="EC" id="2.1.1.193"/>
    </reaction>
</comment>
<evidence type="ECO:0000256" key="10">
    <source>
        <dbReference type="ARBA" id="ARBA00025699"/>
    </source>
</evidence>
<dbReference type="InterPro" id="IPR006700">
    <property type="entry name" value="RsmE"/>
</dbReference>
<dbReference type="GO" id="GO:0070042">
    <property type="term" value="F:rRNA (uridine-N3-)-methyltransferase activity"/>
    <property type="evidence" value="ECO:0007669"/>
    <property type="project" value="TreeGrafter"/>
</dbReference>
<dbReference type="EC" id="2.1.1.193" evidence="3 12"/>
<dbReference type="Proteomes" id="UP000824025">
    <property type="component" value="Unassembled WGS sequence"/>
</dbReference>
<reference evidence="15" key="2">
    <citation type="submission" date="2021-04" db="EMBL/GenBank/DDBJ databases">
        <authorList>
            <person name="Gilroy R."/>
        </authorList>
    </citation>
    <scope>NUCLEOTIDE SEQUENCE</scope>
    <source>
        <strain evidence="15">CHK192-19661</strain>
    </source>
</reference>
<evidence type="ECO:0000256" key="2">
    <source>
        <dbReference type="ARBA" id="ARBA00005528"/>
    </source>
</evidence>
<dbReference type="SUPFAM" id="SSF75217">
    <property type="entry name" value="alpha/beta knot"/>
    <property type="match status" value="1"/>
</dbReference>
<keyword evidence="7 12" id="KW-0489">Methyltransferase</keyword>
<dbReference type="Pfam" id="PF04452">
    <property type="entry name" value="Methyltrans_RNA"/>
    <property type="match status" value="1"/>
</dbReference>
<evidence type="ECO:0000256" key="6">
    <source>
        <dbReference type="ARBA" id="ARBA00022552"/>
    </source>
</evidence>
<evidence type="ECO:0000256" key="9">
    <source>
        <dbReference type="ARBA" id="ARBA00022691"/>
    </source>
</evidence>
<evidence type="ECO:0000313" key="16">
    <source>
        <dbReference type="Proteomes" id="UP000824025"/>
    </source>
</evidence>
<dbReference type="PANTHER" id="PTHR30027:SF3">
    <property type="entry name" value="16S RRNA (URACIL(1498)-N(3))-METHYLTRANSFERASE"/>
    <property type="match status" value="1"/>
</dbReference>
<dbReference type="AlphaFoldDB" id="A0A9D2IHB0"/>
<evidence type="ECO:0000256" key="5">
    <source>
        <dbReference type="ARBA" id="ARBA00022490"/>
    </source>
</evidence>
<dbReference type="GO" id="GO:0005737">
    <property type="term" value="C:cytoplasm"/>
    <property type="evidence" value="ECO:0007669"/>
    <property type="project" value="UniProtKB-SubCell"/>
</dbReference>
<evidence type="ECO:0000256" key="8">
    <source>
        <dbReference type="ARBA" id="ARBA00022679"/>
    </source>
</evidence>
<dbReference type="InterPro" id="IPR029026">
    <property type="entry name" value="tRNA_m1G_MTases_N"/>
</dbReference>
<reference evidence="15" key="1">
    <citation type="journal article" date="2021" name="PeerJ">
        <title>Extensive microbial diversity within the chicken gut microbiome revealed by metagenomics and culture.</title>
        <authorList>
            <person name="Gilroy R."/>
            <person name="Ravi A."/>
            <person name="Getino M."/>
            <person name="Pursley I."/>
            <person name="Horton D.L."/>
            <person name="Alikhan N.F."/>
            <person name="Baker D."/>
            <person name="Gharbi K."/>
            <person name="Hall N."/>
            <person name="Watson M."/>
            <person name="Adriaenssens E.M."/>
            <person name="Foster-Nyarko E."/>
            <person name="Jarju S."/>
            <person name="Secka A."/>
            <person name="Antonio M."/>
            <person name="Oren A."/>
            <person name="Chaudhuri R.R."/>
            <person name="La Ragione R."/>
            <person name="Hildebrand F."/>
            <person name="Pallen M.J."/>
        </authorList>
    </citation>
    <scope>NUCLEOTIDE SEQUENCE</scope>
    <source>
        <strain evidence="15">CHK192-19661</strain>
    </source>
</reference>